<dbReference type="OrthoDB" id="9795247at2"/>
<dbReference type="KEGG" id="plon:Pla110_03910"/>
<gene>
    <name evidence="2" type="primary">glcK_2</name>
    <name evidence="2" type="ORF">Pla110_03910</name>
</gene>
<dbReference type="AlphaFoldDB" id="A0A518CHI6"/>
<dbReference type="Proteomes" id="UP000317178">
    <property type="component" value="Chromosome"/>
</dbReference>
<dbReference type="RefSeq" id="WP_144992647.1">
    <property type="nucleotide sequence ID" value="NZ_CP036281.1"/>
</dbReference>
<evidence type="ECO:0000313" key="3">
    <source>
        <dbReference type="Proteomes" id="UP000317178"/>
    </source>
</evidence>
<dbReference type="Pfam" id="PF00480">
    <property type="entry name" value="ROK"/>
    <property type="match status" value="1"/>
</dbReference>
<accession>A0A518CHI6</accession>
<reference evidence="2 3" key="1">
    <citation type="submission" date="2019-02" db="EMBL/GenBank/DDBJ databases">
        <title>Deep-cultivation of Planctomycetes and their phenomic and genomic characterization uncovers novel biology.</title>
        <authorList>
            <person name="Wiegand S."/>
            <person name="Jogler M."/>
            <person name="Boedeker C."/>
            <person name="Pinto D."/>
            <person name="Vollmers J."/>
            <person name="Rivas-Marin E."/>
            <person name="Kohn T."/>
            <person name="Peeters S.H."/>
            <person name="Heuer A."/>
            <person name="Rast P."/>
            <person name="Oberbeckmann S."/>
            <person name="Bunk B."/>
            <person name="Jeske O."/>
            <person name="Meyerdierks A."/>
            <person name="Storesund J.E."/>
            <person name="Kallscheuer N."/>
            <person name="Luecker S."/>
            <person name="Lage O.M."/>
            <person name="Pohl T."/>
            <person name="Merkel B.J."/>
            <person name="Hornburger P."/>
            <person name="Mueller R.-W."/>
            <person name="Bruemmer F."/>
            <person name="Labrenz M."/>
            <person name="Spormann A.M."/>
            <person name="Op den Camp H."/>
            <person name="Overmann J."/>
            <person name="Amann R."/>
            <person name="Jetten M.S.M."/>
            <person name="Mascher T."/>
            <person name="Medema M.H."/>
            <person name="Devos D.P."/>
            <person name="Kaster A.-K."/>
            <person name="Ovreas L."/>
            <person name="Rohde M."/>
            <person name="Galperin M.Y."/>
            <person name="Jogler C."/>
        </authorList>
    </citation>
    <scope>NUCLEOTIDE SEQUENCE [LARGE SCALE GENOMIC DNA]</scope>
    <source>
        <strain evidence="2 3">Pla110</strain>
    </source>
</reference>
<dbReference type="PANTHER" id="PTHR18964">
    <property type="entry name" value="ROK (REPRESSOR, ORF, KINASE) FAMILY"/>
    <property type="match status" value="1"/>
</dbReference>
<dbReference type="Gene3D" id="3.30.420.40">
    <property type="match status" value="2"/>
</dbReference>
<dbReference type="PROSITE" id="PS01125">
    <property type="entry name" value="ROK"/>
    <property type="match status" value="1"/>
</dbReference>
<dbReference type="SUPFAM" id="SSF53067">
    <property type="entry name" value="Actin-like ATPase domain"/>
    <property type="match status" value="1"/>
</dbReference>
<dbReference type="EMBL" id="CP036281">
    <property type="protein sequence ID" value="QDU78687.1"/>
    <property type="molecule type" value="Genomic_DNA"/>
</dbReference>
<keyword evidence="2" id="KW-0418">Kinase</keyword>
<dbReference type="EC" id="2.7.1.2" evidence="2"/>
<comment type="similarity">
    <text evidence="1">Belongs to the ROK (NagC/XylR) family.</text>
</comment>
<name>A0A518CHI6_9PLAN</name>
<protein>
    <submittedName>
        <fullName evidence="2">Glucokinase</fullName>
        <ecNumber evidence="2">2.7.1.2</ecNumber>
    </submittedName>
</protein>
<sequence length="346" mass="36632">MTDQNSTAASDPNQSLFLGIDIGGTNVKIGVINDAGESLANTKIPTDPELGPAVVLQKIKEAASGIIKEAGTSLPKLKAVGVVSPGTMNIKQGMLINPTNLPGWQNYPIRQKFADAFERPTYLNNDANAAAYGEYWAGAARNASSLVFWTLGTGIGCGIIINDVVLNGENSHGGECGHIIIEMNEGRPWDTGQTGTLEAYASAKALIQRTYEALDAGTESSLQQVQESGESITPLLVAGEAEKGDDLSLKLIMDTARYLGVGTTSLMHTIDPDMVLFGGAMTFGGNETELGRRFLARIKEEVKQRAFPTPYENTTINFASLGGDAGYIGSAGCARRDWINAGSPEN</sequence>
<evidence type="ECO:0000313" key="2">
    <source>
        <dbReference type="EMBL" id="QDU78687.1"/>
    </source>
</evidence>
<dbReference type="GO" id="GO:0004340">
    <property type="term" value="F:glucokinase activity"/>
    <property type="evidence" value="ECO:0007669"/>
    <property type="project" value="UniProtKB-EC"/>
</dbReference>
<dbReference type="PANTHER" id="PTHR18964:SF149">
    <property type="entry name" value="BIFUNCTIONAL UDP-N-ACETYLGLUCOSAMINE 2-EPIMERASE_N-ACETYLMANNOSAMINE KINASE"/>
    <property type="match status" value="1"/>
</dbReference>
<dbReference type="InterPro" id="IPR000600">
    <property type="entry name" value="ROK"/>
</dbReference>
<organism evidence="2 3">
    <name type="scientific">Polystyrenella longa</name>
    <dbReference type="NCBI Taxonomy" id="2528007"/>
    <lineage>
        <taxon>Bacteria</taxon>
        <taxon>Pseudomonadati</taxon>
        <taxon>Planctomycetota</taxon>
        <taxon>Planctomycetia</taxon>
        <taxon>Planctomycetales</taxon>
        <taxon>Planctomycetaceae</taxon>
        <taxon>Polystyrenella</taxon>
    </lineage>
</organism>
<evidence type="ECO:0000256" key="1">
    <source>
        <dbReference type="ARBA" id="ARBA00006479"/>
    </source>
</evidence>
<keyword evidence="3" id="KW-1185">Reference proteome</keyword>
<dbReference type="InterPro" id="IPR043129">
    <property type="entry name" value="ATPase_NBD"/>
</dbReference>
<keyword evidence="2" id="KW-0808">Transferase</keyword>
<dbReference type="InterPro" id="IPR049874">
    <property type="entry name" value="ROK_cs"/>
</dbReference>
<proteinExistence type="inferred from homology"/>